<dbReference type="PANTHER" id="PTHR43817">
    <property type="entry name" value="GLYCOSYL HYDROLASE"/>
    <property type="match status" value="1"/>
</dbReference>
<dbReference type="SUPFAM" id="SSF49785">
    <property type="entry name" value="Galactose-binding domain-like"/>
    <property type="match status" value="2"/>
</dbReference>
<keyword evidence="5" id="KW-0238">DNA-binding</keyword>
<dbReference type="GO" id="GO:0003677">
    <property type="term" value="F:DNA binding"/>
    <property type="evidence" value="ECO:0007669"/>
    <property type="project" value="UniProtKB-KW"/>
</dbReference>
<proteinExistence type="predicted"/>
<dbReference type="EMBL" id="CP050831">
    <property type="protein sequence ID" value="QIU95888.1"/>
    <property type="molecule type" value="Genomic_DNA"/>
</dbReference>
<gene>
    <name evidence="5" type="ORF">BacF7301_17795</name>
</gene>
<evidence type="ECO:0000313" key="6">
    <source>
        <dbReference type="Proteomes" id="UP000501780"/>
    </source>
</evidence>
<dbReference type="AlphaFoldDB" id="A0A6H0KTS7"/>
<keyword evidence="2" id="KW-0378">Hydrolase</keyword>
<evidence type="ECO:0000313" key="5">
    <source>
        <dbReference type="EMBL" id="QIU95888.1"/>
    </source>
</evidence>
<dbReference type="PANTHER" id="PTHR43817:SF1">
    <property type="entry name" value="HYDROLASE, FAMILY 43, PUTATIVE (AFU_ORTHOLOGUE AFUA_3G01660)-RELATED"/>
    <property type="match status" value="1"/>
</dbReference>
<dbReference type="InterPro" id="IPR008979">
    <property type="entry name" value="Galactose-bd-like_sf"/>
</dbReference>
<dbReference type="Proteomes" id="UP000501780">
    <property type="component" value="Chromosome"/>
</dbReference>
<organism evidence="5 6">
    <name type="scientific">Bacteroides faecium</name>
    <dbReference type="NCBI Taxonomy" id="2715212"/>
    <lineage>
        <taxon>Bacteria</taxon>
        <taxon>Pseudomonadati</taxon>
        <taxon>Bacteroidota</taxon>
        <taxon>Bacteroidia</taxon>
        <taxon>Bacteroidales</taxon>
        <taxon>Bacteroidaceae</taxon>
        <taxon>Bacteroides</taxon>
    </lineage>
</organism>
<feature type="chain" id="PRO_5026099143" evidence="3">
    <location>
        <begin position="26"/>
        <end position="1106"/>
    </location>
</feature>
<evidence type="ECO:0000259" key="4">
    <source>
        <dbReference type="Pfam" id="PF22666"/>
    </source>
</evidence>
<keyword evidence="1 3" id="KW-0732">Signal</keyword>
<evidence type="ECO:0000256" key="1">
    <source>
        <dbReference type="ARBA" id="ARBA00022729"/>
    </source>
</evidence>
<keyword evidence="6" id="KW-1185">Reference proteome</keyword>
<dbReference type="Pfam" id="PF17132">
    <property type="entry name" value="Glyco_hydro_106"/>
    <property type="match status" value="2"/>
</dbReference>
<sequence length="1106" mass="125426">MKSRLKQRIFALSLLAWTAVYPADAQQTRSLREQFQNPSDEAKPWTFWYWMYGAVSKEGITADLEAMKHAGLGGTYLMPIKGIHEGAQYDGKAQQLTPEWWEMVSFSMEEADRLGLKLGMHICDGFALAGGPWITPEESMQKVVWSDTIVDGGKLKALRLPQPEAYDNYYEDIALFALPVDGAVDEMPAKITCANTATGNHIDSQKTVNMDASGVIRSSYPCYIQYEYETPFTCRNIEIILSGNNYQAHRLKVMASDDGINYRFVKQLIPARQGWQNTDENSTHAIPVTTARYFRFYWTPEGSEPGSEDMDAAKWKPNLKIKQLRLHREARLNQWEGKAGLVWRVASATKETEVGKKDCYTLSQVINLSNQFNNNSTGDFKEKTLTAVLPKGKWKLLRMGHTATGHTNATAGGGKGLECDKFNPVTVRKQFDNWFAQAFVKTNPEVARRVLKYMHVDSWECGSQNWSTNFAIEFKKRHGYDLMPYLPLLAGIPMESAERSEKILRDVRTTISELVVDVFYKVLADCAKEYDCQFSAECVAPTMVSDGLLHYQKVDLPMGEFWLNSPTHDKPNDMLDAISGAHIYGKNIIQAEGFTEVRGTWDEHPGMLKTLLDRNYALGINRLFYHVYVHNPWLNRKPGMTLEGIGLFFQRDQTWWNKGAKAFSDYATRCQALLQYGHPVTDIAVFTGEEIPRRSILPERLIPSLPGIFGAERVESERIRLANEGQPLRVRPVGVTHSANMADPEKWVNPLRGYAYDSFNKDVLLRLAKAENGRMILPGGASYKVLVLPLARPMNPDPVELSPEVKQKINELKEAGVLIPAIPYKEDDFSAYGLERDLIVPEDIAWTHRCGDLGDIYFIANQREETRTFTASMRINGSKPECWNPVTGEIDTNPFYELKDNRTEVTLTLAPNESVFVVFSTEGISKNSGDDSQKQKLWKEKKNLAKEVREIPLDMEEYQINFLNTGKEVTRKTLFDWSKEEDEQIRYYSGTAIYKTTFRWKNKLKKDEQVYLNLGKICDIATVRLNGVDCGTIWTAPYRADITAALKKGMNELEIEVTNTWANALKGADEGKAPFDEIWTNAKYRRAEKTLLPAGLLGPLSFSVIE</sequence>
<evidence type="ECO:0000256" key="3">
    <source>
        <dbReference type="SAM" id="SignalP"/>
    </source>
</evidence>
<reference evidence="5 6" key="1">
    <citation type="submission" date="2020-03" db="EMBL/GenBank/DDBJ databases">
        <title>Genomic analysis of Bacteroides faecium CBA7301.</title>
        <authorList>
            <person name="Kim J."/>
            <person name="Roh S.W."/>
        </authorList>
    </citation>
    <scope>NUCLEOTIDE SEQUENCE [LARGE SCALE GENOMIC DNA]</scope>
    <source>
        <strain evidence="5 6">CBA7301</strain>
    </source>
</reference>
<protein>
    <submittedName>
        <fullName evidence="5">DNA-binding protein</fullName>
    </submittedName>
</protein>
<accession>A0A6H0KTS7</accession>
<dbReference type="KEGG" id="bfc:BacF7301_17795"/>
<dbReference type="Pfam" id="PF22666">
    <property type="entry name" value="Glyco_hydro_2_N2"/>
    <property type="match status" value="1"/>
</dbReference>
<dbReference type="InterPro" id="IPR054593">
    <property type="entry name" value="Beta-mannosidase-like_N2"/>
</dbReference>
<name>A0A6H0KTS7_9BACE</name>
<dbReference type="Gene3D" id="2.60.120.260">
    <property type="entry name" value="Galactose-binding domain-like"/>
    <property type="match status" value="2"/>
</dbReference>
<evidence type="ECO:0000256" key="2">
    <source>
        <dbReference type="ARBA" id="ARBA00022801"/>
    </source>
</evidence>
<dbReference type="GO" id="GO:0004553">
    <property type="term" value="F:hydrolase activity, hydrolyzing O-glycosyl compounds"/>
    <property type="evidence" value="ECO:0007669"/>
    <property type="project" value="UniProtKB-ARBA"/>
</dbReference>
<dbReference type="NCBIfam" id="NF045579">
    <property type="entry name" value="rhamnoside_JR"/>
    <property type="match status" value="1"/>
</dbReference>
<feature type="domain" description="Beta-mannosidase-like galactose-binding" evidence="4">
    <location>
        <begin position="982"/>
        <end position="1072"/>
    </location>
</feature>
<feature type="signal peptide" evidence="3">
    <location>
        <begin position="1"/>
        <end position="25"/>
    </location>
</feature>